<organism evidence="3 4">
    <name type="scientific">Microbacterium yannicii</name>
    <dbReference type="NCBI Taxonomy" id="671622"/>
    <lineage>
        <taxon>Bacteria</taxon>
        <taxon>Bacillati</taxon>
        <taxon>Actinomycetota</taxon>
        <taxon>Actinomycetes</taxon>
        <taxon>Micrococcales</taxon>
        <taxon>Microbacteriaceae</taxon>
        <taxon>Microbacterium</taxon>
    </lineage>
</organism>
<proteinExistence type="predicted"/>
<evidence type="ECO:0000313" key="3">
    <source>
        <dbReference type="EMBL" id="GAA5096294.1"/>
    </source>
</evidence>
<evidence type="ECO:0000313" key="4">
    <source>
        <dbReference type="Proteomes" id="UP001501407"/>
    </source>
</evidence>
<protein>
    <recommendedName>
        <fullName evidence="2">CHAT domain-containing protein</fullName>
    </recommendedName>
</protein>
<evidence type="ECO:0000259" key="2">
    <source>
        <dbReference type="Pfam" id="PF12770"/>
    </source>
</evidence>
<evidence type="ECO:0000256" key="1">
    <source>
        <dbReference type="SAM" id="MobiDB-lite"/>
    </source>
</evidence>
<name>A0ABP9MGF0_9MICO</name>
<feature type="region of interest" description="Disordered" evidence="1">
    <location>
        <begin position="373"/>
        <end position="400"/>
    </location>
</feature>
<feature type="domain" description="CHAT" evidence="2">
    <location>
        <begin position="99"/>
        <end position="345"/>
    </location>
</feature>
<keyword evidence="4" id="KW-1185">Reference proteome</keyword>
<dbReference type="Proteomes" id="UP001501407">
    <property type="component" value="Unassembled WGS sequence"/>
</dbReference>
<accession>A0ABP9MGF0</accession>
<reference evidence="4" key="1">
    <citation type="journal article" date="2019" name="Int. J. Syst. Evol. Microbiol.">
        <title>The Global Catalogue of Microorganisms (GCM) 10K type strain sequencing project: providing services to taxonomists for standard genome sequencing and annotation.</title>
        <authorList>
            <consortium name="The Broad Institute Genomics Platform"/>
            <consortium name="The Broad Institute Genome Sequencing Center for Infectious Disease"/>
            <person name="Wu L."/>
            <person name="Ma J."/>
        </authorList>
    </citation>
    <scope>NUCLEOTIDE SEQUENCE [LARGE SCALE GENOMIC DNA]</scope>
    <source>
        <strain evidence="4">JCM 18959</strain>
    </source>
</reference>
<sequence length="658" mass="71359">MGVDSYDELSLRIDRIGDGRYRILARTDDGRSASSAYVPPLSYDELDAYVNAVGLAKRRSAGMDQGAILKELGGRLFASVATDEVGRIVTSAQAAASGQDRGLRISLHLSGAPELMRFPWELMYQQPKFFSQSERTPVVRSLDIGTASRPEPIQLPMRILGIISNPTGYPELDSAKERRKLEKALKPLTQAGVVDISWLRTPTLGGLGKRISEPDDIHVIHYIGHGAYDESTEAGTLVLETEQGRARDVSGEQLGEMLQDERSLRLVVLNSCEGARTSYVDPFSGVATALLHIDVPAVIAMQFEISDVAAVAFSESLYTSLANGRSIAAAVAPARRAIIGAERRTEFATPVLYLRNGEARLFDIIPSAAVPRDSAVTREESAERSASPAQEVPRTSRPGAQADLISSPVAEQPATNALKVWSGSVEYFKYSSAKSLTRVTLRLDQDHQIELRADWGVDDLVVDGRRISGVKGITEFSLVDGDTRRTCRMQLKYMPGSTGGLRRITTLSVDDSELTLDQHPTVDPRTVDVATSDTDGAIQHADAHANERALPEQWRGDVAYIQTSTTAGVAIVKFALLDEHQLVCESGIFTNKLTIDGATIPPKLMNTVSFSLTDDGETVPCTVRIRFGGDWPSGVPRVDLLSAAGRPVLLAHGEVFHS</sequence>
<dbReference type="Pfam" id="PF12770">
    <property type="entry name" value="CHAT"/>
    <property type="match status" value="1"/>
</dbReference>
<dbReference type="EMBL" id="BAABKZ010000002">
    <property type="protein sequence ID" value="GAA5096294.1"/>
    <property type="molecule type" value="Genomic_DNA"/>
</dbReference>
<gene>
    <name evidence="3" type="ORF">GCM10025760_29620</name>
</gene>
<dbReference type="RefSeq" id="WP_194414005.1">
    <property type="nucleotide sequence ID" value="NZ_BAABKZ010000002.1"/>
</dbReference>
<comment type="caution">
    <text evidence="3">The sequence shown here is derived from an EMBL/GenBank/DDBJ whole genome shotgun (WGS) entry which is preliminary data.</text>
</comment>
<dbReference type="InterPro" id="IPR024983">
    <property type="entry name" value="CHAT_dom"/>
</dbReference>